<keyword evidence="4" id="KW-1185">Reference proteome</keyword>
<evidence type="ECO:0008006" key="5">
    <source>
        <dbReference type="Google" id="ProtNLM"/>
    </source>
</evidence>
<evidence type="ECO:0000313" key="3">
    <source>
        <dbReference type="EMBL" id="KAB0267010.1"/>
    </source>
</evidence>
<evidence type="ECO:0000256" key="1">
    <source>
        <dbReference type="SAM" id="MobiDB-lite"/>
    </source>
</evidence>
<name>A0A5N3PBC9_9HYPH</name>
<comment type="caution">
    <text evidence="3">The sequence shown here is derived from an EMBL/GenBank/DDBJ whole genome shotgun (WGS) entry which is preliminary data.</text>
</comment>
<keyword evidence="2" id="KW-0732">Signal</keyword>
<dbReference type="RefSeq" id="WP_150944396.1">
    <property type="nucleotide sequence ID" value="NZ_VCMV01000014.1"/>
</dbReference>
<protein>
    <recommendedName>
        <fullName evidence="5">Tol-pal system protein YbgF</fullName>
    </recommendedName>
</protein>
<organism evidence="3 4">
    <name type="scientific">Microvirga brassicacearum</name>
    <dbReference type="NCBI Taxonomy" id="2580413"/>
    <lineage>
        <taxon>Bacteria</taxon>
        <taxon>Pseudomonadati</taxon>
        <taxon>Pseudomonadota</taxon>
        <taxon>Alphaproteobacteria</taxon>
        <taxon>Hyphomicrobiales</taxon>
        <taxon>Methylobacteriaceae</taxon>
        <taxon>Microvirga</taxon>
    </lineage>
</organism>
<sequence>MRRLMVAAAILATLAVPAAAQTRLPRTTPAERQVKELNRSIQQEQRILQREQQYQIDNNQLRQRLDRRQNLSNPSPPARIGTCPAGSIGC</sequence>
<dbReference type="Proteomes" id="UP000325684">
    <property type="component" value="Unassembled WGS sequence"/>
</dbReference>
<feature type="region of interest" description="Disordered" evidence="1">
    <location>
        <begin position="67"/>
        <end position="90"/>
    </location>
</feature>
<evidence type="ECO:0000313" key="4">
    <source>
        <dbReference type="Proteomes" id="UP000325684"/>
    </source>
</evidence>
<feature type="chain" id="PRO_5024296914" description="Tol-pal system protein YbgF" evidence="2">
    <location>
        <begin position="21"/>
        <end position="90"/>
    </location>
</feature>
<accession>A0A5N3PBC9</accession>
<proteinExistence type="predicted"/>
<dbReference type="AlphaFoldDB" id="A0A5N3PBC9"/>
<evidence type="ECO:0000256" key="2">
    <source>
        <dbReference type="SAM" id="SignalP"/>
    </source>
</evidence>
<dbReference type="EMBL" id="VCMV01000014">
    <property type="protein sequence ID" value="KAB0267010.1"/>
    <property type="molecule type" value="Genomic_DNA"/>
</dbReference>
<feature type="signal peptide" evidence="2">
    <location>
        <begin position="1"/>
        <end position="20"/>
    </location>
</feature>
<reference evidence="3 4" key="1">
    <citation type="journal article" date="2019" name="Microorganisms">
        <title>Genome Insights into the Novel Species Microvirga brassicacearum, a Rapeseed Endophyte with Biotechnological Potential.</title>
        <authorList>
            <person name="Jimenez-Gomez A."/>
            <person name="Saati-Santamaria Z."/>
            <person name="Igual J.M."/>
            <person name="Rivas R."/>
            <person name="Mateos P.F."/>
            <person name="Garcia-Fraile P."/>
        </authorList>
    </citation>
    <scope>NUCLEOTIDE SEQUENCE [LARGE SCALE GENOMIC DNA]</scope>
    <source>
        <strain evidence="3 4">CDVBN77</strain>
    </source>
</reference>
<gene>
    <name evidence="3" type="ORF">FEZ63_11285</name>
</gene>